<keyword evidence="9 10" id="KW-0472">Membrane</keyword>
<dbReference type="Pfam" id="PF03544">
    <property type="entry name" value="TonB_C"/>
    <property type="match status" value="1"/>
</dbReference>
<comment type="subcellular location">
    <subcellularLocation>
        <location evidence="1">Cell inner membrane</location>
        <topology evidence="1">Single-pass membrane protein</topology>
        <orientation evidence="1">Periplasmic side</orientation>
    </subcellularLocation>
</comment>
<dbReference type="SUPFAM" id="SSF74653">
    <property type="entry name" value="TolA/TonB C-terminal domain"/>
    <property type="match status" value="1"/>
</dbReference>
<reference evidence="12 13" key="1">
    <citation type="submission" date="2016-11" db="EMBL/GenBank/DDBJ databases">
        <authorList>
            <person name="Jaros S."/>
            <person name="Januszkiewicz K."/>
            <person name="Wedrychowicz H."/>
        </authorList>
    </citation>
    <scope>NUCLEOTIDE SEQUENCE [LARGE SCALE GENOMIC DNA]</scope>
    <source>
        <strain evidence="12 13">DSM 26883</strain>
    </source>
</reference>
<dbReference type="PANTHER" id="PTHR33446:SF2">
    <property type="entry name" value="PROTEIN TONB"/>
    <property type="match status" value="1"/>
</dbReference>
<accession>A0A1M4WZJ0</accession>
<dbReference type="SUPFAM" id="SSF49464">
    <property type="entry name" value="Carboxypeptidase regulatory domain-like"/>
    <property type="match status" value="1"/>
</dbReference>
<evidence type="ECO:0000256" key="7">
    <source>
        <dbReference type="ARBA" id="ARBA00022927"/>
    </source>
</evidence>
<keyword evidence="5" id="KW-0997">Cell inner membrane</keyword>
<dbReference type="Gene3D" id="3.30.1150.10">
    <property type="match status" value="1"/>
</dbReference>
<comment type="similarity">
    <text evidence="2">Belongs to the TonB family.</text>
</comment>
<keyword evidence="13" id="KW-1185">Reference proteome</keyword>
<dbReference type="OrthoDB" id="1096764at2"/>
<keyword evidence="6 10" id="KW-0812">Transmembrane</keyword>
<evidence type="ECO:0000259" key="11">
    <source>
        <dbReference type="Pfam" id="PF03544"/>
    </source>
</evidence>
<dbReference type="InterPro" id="IPR008969">
    <property type="entry name" value="CarboxyPept-like_regulatory"/>
</dbReference>
<dbReference type="InterPro" id="IPR006260">
    <property type="entry name" value="TonB/TolA_C"/>
</dbReference>
<dbReference type="PANTHER" id="PTHR33446">
    <property type="entry name" value="PROTEIN TONB-RELATED"/>
    <property type="match status" value="1"/>
</dbReference>
<dbReference type="GO" id="GO:0055085">
    <property type="term" value="P:transmembrane transport"/>
    <property type="evidence" value="ECO:0007669"/>
    <property type="project" value="InterPro"/>
</dbReference>
<dbReference type="GO" id="GO:0015031">
    <property type="term" value="P:protein transport"/>
    <property type="evidence" value="ECO:0007669"/>
    <property type="project" value="UniProtKB-KW"/>
</dbReference>
<evidence type="ECO:0000256" key="10">
    <source>
        <dbReference type="SAM" id="Phobius"/>
    </source>
</evidence>
<proteinExistence type="inferred from homology"/>
<evidence type="ECO:0000256" key="1">
    <source>
        <dbReference type="ARBA" id="ARBA00004383"/>
    </source>
</evidence>
<keyword evidence="7" id="KW-0653">Protein transport</keyword>
<evidence type="ECO:0000256" key="4">
    <source>
        <dbReference type="ARBA" id="ARBA00022475"/>
    </source>
</evidence>
<evidence type="ECO:0000313" key="13">
    <source>
        <dbReference type="Proteomes" id="UP000184436"/>
    </source>
</evidence>
<dbReference type="RefSeq" id="WP_025074216.1">
    <property type="nucleotide sequence ID" value="NZ_FQVD01000007.1"/>
</dbReference>
<evidence type="ECO:0000256" key="2">
    <source>
        <dbReference type="ARBA" id="ARBA00006555"/>
    </source>
</evidence>
<evidence type="ECO:0000313" key="12">
    <source>
        <dbReference type="EMBL" id="SHE86659.1"/>
    </source>
</evidence>
<dbReference type="InterPro" id="IPR037682">
    <property type="entry name" value="TonB_C"/>
</dbReference>
<dbReference type="Proteomes" id="UP000184436">
    <property type="component" value="Unassembled WGS sequence"/>
</dbReference>
<evidence type="ECO:0000256" key="8">
    <source>
        <dbReference type="ARBA" id="ARBA00022989"/>
    </source>
</evidence>
<keyword evidence="3" id="KW-0813">Transport</keyword>
<feature type="domain" description="TonB C-terminal" evidence="11">
    <location>
        <begin position="142"/>
        <end position="206"/>
    </location>
</feature>
<feature type="transmembrane region" description="Helical" evidence="10">
    <location>
        <begin position="60"/>
        <end position="80"/>
    </location>
</feature>
<evidence type="ECO:0000256" key="6">
    <source>
        <dbReference type="ARBA" id="ARBA00022692"/>
    </source>
</evidence>
<gene>
    <name evidence="12" type="ORF">SAMN05444349_10794</name>
</gene>
<keyword evidence="8 10" id="KW-1133">Transmembrane helix</keyword>
<evidence type="ECO:0000256" key="3">
    <source>
        <dbReference type="ARBA" id="ARBA00022448"/>
    </source>
</evidence>
<sequence>MKRGKQTCKILKEIRRQIAEANDIEFITSECQYHGDCLGSCPKCEAEVRYLEQQLERKRLAGKAITILGISAGMLTMVPIQAEAQQVKTTTIEKKTDSISVVEGENVLPGVIETMPEFPGGQAKLLEYIKTNLRYPDPDCCISGHVIVQFKVMKNGSINEIKVVKGLHPLFDQEALRVISTMPKWNPGKIKDRPVNTLFTVPVTFKYENNDSTKLPKTHILETATKDTPESQFITVKGKVVYTDGTPIVGANIYEYKNEQNNTISYVDGYFQLTIDRRHALFVTYIAFKRQDIRLNKYKSPYITIVLHESEPVIMGEAIIQTR</sequence>
<evidence type="ECO:0000256" key="9">
    <source>
        <dbReference type="ARBA" id="ARBA00023136"/>
    </source>
</evidence>
<dbReference type="GO" id="GO:0098797">
    <property type="term" value="C:plasma membrane protein complex"/>
    <property type="evidence" value="ECO:0007669"/>
    <property type="project" value="TreeGrafter"/>
</dbReference>
<dbReference type="AlphaFoldDB" id="A0A1M4WZJ0"/>
<dbReference type="InterPro" id="IPR051045">
    <property type="entry name" value="TonB-dependent_transducer"/>
</dbReference>
<dbReference type="NCBIfam" id="TIGR01352">
    <property type="entry name" value="tonB_Cterm"/>
    <property type="match status" value="1"/>
</dbReference>
<keyword evidence="4" id="KW-1003">Cell membrane</keyword>
<name>A0A1M4WZJ0_9BACE</name>
<dbReference type="GO" id="GO:0031992">
    <property type="term" value="F:energy transducer activity"/>
    <property type="evidence" value="ECO:0007669"/>
    <property type="project" value="TreeGrafter"/>
</dbReference>
<dbReference type="EMBL" id="FQVD01000007">
    <property type="protein sequence ID" value="SHE86659.1"/>
    <property type="molecule type" value="Genomic_DNA"/>
</dbReference>
<evidence type="ECO:0000256" key="5">
    <source>
        <dbReference type="ARBA" id="ARBA00022519"/>
    </source>
</evidence>
<organism evidence="12 13">
    <name type="scientific">Bacteroides faecichinchillae</name>
    <dbReference type="NCBI Taxonomy" id="871325"/>
    <lineage>
        <taxon>Bacteria</taxon>
        <taxon>Pseudomonadati</taxon>
        <taxon>Bacteroidota</taxon>
        <taxon>Bacteroidia</taxon>
        <taxon>Bacteroidales</taxon>
        <taxon>Bacteroidaceae</taxon>
        <taxon>Bacteroides</taxon>
    </lineage>
</organism>
<protein>
    <submittedName>
        <fullName evidence="12">TonB family C-terminal domain-containing protein</fullName>
    </submittedName>
</protein>
<dbReference type="STRING" id="871325.SAMN05444349_10794"/>